<dbReference type="AlphaFoldDB" id="A0A514BRS5"/>
<name>A0A514BRS5_9GAMM</name>
<dbReference type="PANTHER" id="PTHR12558:SF33">
    <property type="entry name" value="BLL7664 PROTEIN"/>
    <property type="match status" value="1"/>
</dbReference>
<dbReference type="RefSeq" id="WP_141623418.1">
    <property type="nucleotide sequence ID" value="NZ_CP041242.1"/>
</dbReference>
<evidence type="ECO:0000313" key="2">
    <source>
        <dbReference type="Proteomes" id="UP000317199"/>
    </source>
</evidence>
<dbReference type="KEGG" id="lyj:FKV23_08220"/>
<dbReference type="Gene3D" id="1.25.40.10">
    <property type="entry name" value="Tetratricopeptide repeat domain"/>
    <property type="match status" value="1"/>
</dbReference>
<reference evidence="1 2" key="1">
    <citation type="submission" date="2019-06" db="EMBL/GenBank/DDBJ databases">
        <title>Lysobacter alkalisoli sp. nov. isolated from saline-alkali soil.</title>
        <authorList>
            <person name="Sun J.-Q."/>
            <person name="Xu L."/>
        </authorList>
    </citation>
    <scope>NUCLEOTIDE SEQUENCE [LARGE SCALE GENOMIC DNA]</scope>
    <source>
        <strain evidence="1 2">SJ-36</strain>
    </source>
</reference>
<dbReference type="Proteomes" id="UP000317199">
    <property type="component" value="Chromosome"/>
</dbReference>
<dbReference type="InterPro" id="IPR011990">
    <property type="entry name" value="TPR-like_helical_dom_sf"/>
</dbReference>
<proteinExistence type="predicted"/>
<evidence type="ECO:0000313" key="1">
    <source>
        <dbReference type="EMBL" id="QDH70081.1"/>
    </source>
</evidence>
<keyword evidence="2" id="KW-1185">Reference proteome</keyword>
<dbReference type="PANTHER" id="PTHR12558">
    <property type="entry name" value="CELL DIVISION CYCLE 16,23,27"/>
    <property type="match status" value="1"/>
</dbReference>
<dbReference type="SUPFAM" id="SSF48452">
    <property type="entry name" value="TPR-like"/>
    <property type="match status" value="1"/>
</dbReference>
<gene>
    <name evidence="1" type="ORF">FKV23_08220</name>
</gene>
<protein>
    <submittedName>
        <fullName evidence="1">Type IV pilus biogenesis/stability protein PilW</fullName>
    </submittedName>
</protein>
<accession>A0A514BRS5</accession>
<dbReference type="OrthoDB" id="9814042at2"/>
<dbReference type="EMBL" id="CP041242">
    <property type="protein sequence ID" value="QDH70081.1"/>
    <property type="molecule type" value="Genomic_DNA"/>
</dbReference>
<organism evidence="1 2">
    <name type="scientific">Marilutibacter alkalisoli</name>
    <dbReference type="NCBI Taxonomy" id="2591633"/>
    <lineage>
        <taxon>Bacteria</taxon>
        <taxon>Pseudomonadati</taxon>
        <taxon>Pseudomonadota</taxon>
        <taxon>Gammaproteobacteria</taxon>
        <taxon>Lysobacterales</taxon>
        <taxon>Lysobacteraceae</taxon>
        <taxon>Marilutibacter</taxon>
    </lineage>
</organism>
<sequence>MLALVVLAASGCNRLTFVKPDMDRRDFTRTAPTYEVSDSGKGSRSASAAILVREGRRALFDGKLDEAGSAARSALRQDDSSSGAHSLMAMVLDRRGQPAQAGEHYRRAAELMPRGAQFNDYGIWLCGQERTQEALEAFNRALADRTYSTPSFALANAGACADRAGLNEQAGQYLRAALQADPENPGALAAMAEREFRAGNAFTARAFAQRRLAAAPADPQVLVLASQIELQLGDKEAADRYVQQLRAEFPGFPGSENGGKR</sequence>